<protein>
    <recommendedName>
        <fullName evidence="7">Lipoxygenase domain-containing protein</fullName>
    </recommendedName>
</protein>
<dbReference type="GO" id="GO:0005506">
    <property type="term" value="F:iron ion binding"/>
    <property type="evidence" value="ECO:0007669"/>
    <property type="project" value="InterPro"/>
</dbReference>
<organism evidence="8 9">
    <name type="scientific">Taeniopygia guttata</name>
    <name type="common">Zebra finch</name>
    <name type="synonym">Poephila guttata</name>
    <dbReference type="NCBI Taxonomy" id="59729"/>
    <lineage>
        <taxon>Eukaryota</taxon>
        <taxon>Metazoa</taxon>
        <taxon>Chordata</taxon>
        <taxon>Craniata</taxon>
        <taxon>Vertebrata</taxon>
        <taxon>Euteleostomi</taxon>
        <taxon>Archelosauria</taxon>
        <taxon>Archosauria</taxon>
        <taxon>Dinosauria</taxon>
        <taxon>Saurischia</taxon>
        <taxon>Theropoda</taxon>
        <taxon>Coelurosauria</taxon>
        <taxon>Aves</taxon>
        <taxon>Neognathae</taxon>
        <taxon>Neoaves</taxon>
        <taxon>Telluraves</taxon>
        <taxon>Australaves</taxon>
        <taxon>Passeriformes</taxon>
        <taxon>Passeroidea</taxon>
        <taxon>Estrildidae</taxon>
        <taxon>Estrildinae</taxon>
        <taxon>Taeniopygia</taxon>
    </lineage>
</organism>
<dbReference type="PRINTS" id="PR00467">
    <property type="entry name" value="MAMLPOXGNASE"/>
</dbReference>
<comment type="cofactor">
    <cofactor evidence="5">
        <name>Fe cation</name>
        <dbReference type="ChEBI" id="CHEBI:24875"/>
    </cofactor>
    <text evidence="5">Binds 1 Fe cation per subunit.</text>
</comment>
<dbReference type="PANTHER" id="PTHR11771">
    <property type="entry name" value="LIPOXYGENASE"/>
    <property type="match status" value="1"/>
</dbReference>
<dbReference type="Gene3D" id="3.10.450.60">
    <property type="match status" value="1"/>
</dbReference>
<dbReference type="Gene3D" id="1.20.245.10">
    <property type="entry name" value="Lipoxygenase-1, Domain 5"/>
    <property type="match status" value="1"/>
</dbReference>
<dbReference type="GO" id="GO:0034440">
    <property type="term" value="P:lipid oxidation"/>
    <property type="evidence" value="ECO:0007669"/>
    <property type="project" value="InterPro"/>
</dbReference>
<keyword evidence="9" id="KW-1185">Reference proteome</keyword>
<evidence type="ECO:0000256" key="2">
    <source>
        <dbReference type="ARBA" id="ARBA00022723"/>
    </source>
</evidence>
<evidence type="ECO:0000259" key="7">
    <source>
        <dbReference type="PROSITE" id="PS51393"/>
    </source>
</evidence>
<evidence type="ECO:0000256" key="1">
    <source>
        <dbReference type="ARBA" id="ARBA00009419"/>
    </source>
</evidence>
<name>A0A674HBZ9_TAEGU</name>
<sequence length="603" mass="65587">MERHPRLQRQRRRYLVQQRRRYRLAPFAPGLPWALPLGTPLEPDLSFTLAKASAFYLRGTAANLQAKLRGFLARPCSWPSVEAMGRVFQSFHTPVTEYVVRHWQEDAFFGEQFLSGVNPVLLRRCRRLPPNFPVSEAVVAPSLGPGTSLRREMEDGRLFLADYALLEGLPTGDIGGHPQFVAAPLCLLWLDPRGRLLPVAIQLSQRPGPGSPIFGPGGGGWALAKLWVRNAHFVLHEMVTHLLHGHFLAEAFAVATHRLPAAHPVHQLLLPHLRFTFHINVLARETLLSPGGVIDQVRSPGREGTLALVARGVAALTFRELCVPEDVAERDVGDIPGYHYRDDALEIWDAIHSYVEGIVALFYAEDSEVAEDEELQEWVGEIFTYGVLGNEKSGFPSQLHSRPELVKFLTMIIFCCSARHAAVNSGQVAPGDTWGHLGTPGDTWGHLGTLGTPGDTWGQWGHLGTPGDTWGHLGTPGDTWGHLGTPGTPGDTGDTWGHLGTPGDTPGDTWGHLGTPGDTGDTWGHWGQWGHLGTPGDTWGHWGHLGTPGDTRDTWGHLGTLGTPGDTRDTWGHLGTPGTLGDTWGHLGTPGGRINQTCPSGSA</sequence>
<dbReference type="InterPro" id="IPR013819">
    <property type="entry name" value="LipOase_C"/>
</dbReference>
<dbReference type="Proteomes" id="UP000007754">
    <property type="component" value="Unplaced"/>
</dbReference>
<dbReference type="SUPFAM" id="SSF48484">
    <property type="entry name" value="Lipoxigenase"/>
    <property type="match status" value="1"/>
</dbReference>
<evidence type="ECO:0000256" key="3">
    <source>
        <dbReference type="ARBA" id="ARBA00022964"/>
    </source>
</evidence>
<dbReference type="InterPro" id="IPR001885">
    <property type="entry name" value="LipOase_mml"/>
</dbReference>
<evidence type="ECO:0000313" key="8">
    <source>
        <dbReference type="Ensembl" id="ENSTGUP00000032459.1"/>
    </source>
</evidence>
<proteinExistence type="inferred from homology"/>
<feature type="binding site" evidence="5">
    <location>
        <position position="246"/>
    </location>
    <ligand>
        <name>Fe cation</name>
        <dbReference type="ChEBI" id="CHEBI:24875"/>
        <note>catalytic</note>
    </ligand>
</feature>
<reference evidence="8" key="1">
    <citation type="submission" date="2025-08" db="UniProtKB">
        <authorList>
            <consortium name="Ensembl"/>
        </authorList>
    </citation>
    <scope>IDENTIFICATION</scope>
</reference>
<dbReference type="PROSITE" id="PS00081">
    <property type="entry name" value="LIPOXYGENASE_2"/>
    <property type="match status" value="1"/>
</dbReference>
<dbReference type="InterPro" id="IPR036226">
    <property type="entry name" value="LipOase_C_sf"/>
</dbReference>
<dbReference type="PROSITE" id="PS51393">
    <property type="entry name" value="LIPOXYGENASE_3"/>
    <property type="match status" value="1"/>
</dbReference>
<evidence type="ECO:0000256" key="4">
    <source>
        <dbReference type="ARBA" id="ARBA00023002"/>
    </source>
</evidence>
<feature type="domain" description="Lipoxygenase" evidence="7">
    <location>
        <begin position="1"/>
        <end position="427"/>
    </location>
</feature>
<feature type="compositionally biased region" description="Polar residues" evidence="6">
    <location>
        <begin position="594"/>
        <end position="603"/>
    </location>
</feature>
<dbReference type="AlphaFoldDB" id="A0A674HBZ9"/>
<reference evidence="8" key="2">
    <citation type="submission" date="2025-09" db="UniProtKB">
        <authorList>
            <consortium name="Ensembl"/>
        </authorList>
    </citation>
    <scope>IDENTIFICATION</scope>
</reference>
<keyword evidence="4" id="KW-0560">Oxidoreductase</keyword>
<comment type="similarity">
    <text evidence="1">Belongs to the lipoxygenase family.</text>
</comment>
<evidence type="ECO:0000313" key="9">
    <source>
        <dbReference type="Proteomes" id="UP000007754"/>
    </source>
</evidence>
<dbReference type="Ensembl" id="ENSTGUT00000020764.1">
    <property type="protein sequence ID" value="ENSTGUP00000032459.1"/>
    <property type="gene ID" value="ENSTGUG00000024259.1"/>
</dbReference>
<evidence type="ECO:0000256" key="6">
    <source>
        <dbReference type="SAM" id="MobiDB-lite"/>
    </source>
</evidence>
<dbReference type="InterPro" id="IPR020834">
    <property type="entry name" value="LipOase_CS"/>
</dbReference>
<feature type="binding site" evidence="5">
    <location>
        <position position="241"/>
    </location>
    <ligand>
        <name>Fe cation</name>
        <dbReference type="ChEBI" id="CHEBI:24875"/>
        <note>catalytic</note>
    </ligand>
</feature>
<accession>A0A674HBZ9</accession>
<evidence type="ECO:0000256" key="5">
    <source>
        <dbReference type="PIRSR" id="PIRSR601885-1"/>
    </source>
</evidence>
<dbReference type="GO" id="GO:0016702">
    <property type="term" value="F:oxidoreductase activity, acting on single donors with incorporation of molecular oxygen, incorporation of two atoms of oxygen"/>
    <property type="evidence" value="ECO:0007669"/>
    <property type="project" value="InterPro"/>
</dbReference>
<dbReference type="Pfam" id="PF00305">
    <property type="entry name" value="Lipoxygenase"/>
    <property type="match status" value="1"/>
</dbReference>
<feature type="region of interest" description="Disordered" evidence="6">
    <location>
        <begin position="582"/>
        <end position="603"/>
    </location>
</feature>
<dbReference type="InterPro" id="IPR000907">
    <property type="entry name" value="LipOase"/>
</dbReference>
<dbReference type="GeneTree" id="ENSGT00940000156796"/>
<keyword evidence="2 5" id="KW-0479">Metal-binding</keyword>
<keyword evidence="3" id="KW-0223">Dioxygenase</keyword>
<dbReference type="PRINTS" id="PR00087">
    <property type="entry name" value="LIPOXYGENASE"/>
</dbReference>
<feature type="binding site" evidence="5">
    <location>
        <position position="420"/>
    </location>
    <ligand>
        <name>Fe cation</name>
        <dbReference type="ChEBI" id="CHEBI:24875"/>
        <note>catalytic</note>
    </ligand>
</feature>
<keyword evidence="5" id="KW-0408">Iron</keyword>